<evidence type="ECO:0008006" key="4">
    <source>
        <dbReference type="Google" id="ProtNLM"/>
    </source>
</evidence>
<name>A0A5E4W9E2_9BURK</name>
<feature type="transmembrane region" description="Helical" evidence="1">
    <location>
        <begin position="78"/>
        <end position="98"/>
    </location>
</feature>
<keyword evidence="1" id="KW-0812">Transmembrane</keyword>
<protein>
    <recommendedName>
        <fullName evidence="4">Transmembrane protein</fullName>
    </recommendedName>
</protein>
<proteinExistence type="predicted"/>
<dbReference type="AlphaFoldDB" id="A0A5E4W9E2"/>
<feature type="transmembrane region" description="Helical" evidence="1">
    <location>
        <begin position="230"/>
        <end position="248"/>
    </location>
</feature>
<feature type="transmembrane region" description="Helical" evidence="1">
    <location>
        <begin position="128"/>
        <end position="147"/>
    </location>
</feature>
<dbReference type="OrthoDB" id="8689675at2"/>
<dbReference type="EMBL" id="CABPSH010000007">
    <property type="protein sequence ID" value="VVE20234.1"/>
    <property type="molecule type" value="Genomic_DNA"/>
</dbReference>
<gene>
    <name evidence="2" type="ORF">PEP31012_03111</name>
</gene>
<dbReference type="RefSeq" id="WP_150590236.1">
    <property type="nucleotide sequence ID" value="NZ_CABPSH010000007.1"/>
</dbReference>
<sequence>MTSFQTRFRMLLALYAAVAAWVWLGVFVEAGGRHLPLFAAHLVGVLIASGCLWRCGIGASRFNAVDHWSVPESLQSKCLWALLMIAMAIVGAHLHSLGGSPLLRVLSSDDYLENARIRQEVTSHSSAFYAYGSAMLIKAVLPFLVVYGAATRRAWLCAAAMLLGLVYGVSLLQKSYVWFVLTPYILYLIAQRRYIRSAFIAALAVGSTAYLVIVTNSLSFNIPPWLMDWISLRGLLMLIVIDAAIFGFRRSGISPIFGIQQYPTGAMTIVMIAAILVVRAPYLEGSPSDILVELMNPSPDAGHTYSGIRKQPRHADKREAERIGGTTWRAWPVVAAMGDRIFLVPGRVVSQWFDAFPSTFSYEMGCGYRFVARLRSCQFINNTVRMYELTNPDLVNQGIVGTLNAAHFAEDYANFGILGVVLAGMLAVTVLGVVAGLLAEVGLPLFIVLNAPFVLTLSSSALHTAILSGGWLLMVLLAMLFRQAPKTNVIEVNE</sequence>
<accession>A0A5E4W9E2</accession>
<dbReference type="Proteomes" id="UP000400981">
    <property type="component" value="Unassembled WGS sequence"/>
</dbReference>
<feature type="transmembrane region" description="Helical" evidence="1">
    <location>
        <begin position="415"/>
        <end position="439"/>
    </location>
</feature>
<feature type="transmembrane region" description="Helical" evidence="1">
    <location>
        <begin position="38"/>
        <end position="57"/>
    </location>
</feature>
<keyword evidence="3" id="KW-1185">Reference proteome</keyword>
<evidence type="ECO:0000313" key="3">
    <source>
        <dbReference type="Proteomes" id="UP000400981"/>
    </source>
</evidence>
<feature type="transmembrane region" description="Helical" evidence="1">
    <location>
        <begin position="12"/>
        <end position="32"/>
    </location>
</feature>
<keyword evidence="1" id="KW-1133">Transmembrane helix</keyword>
<evidence type="ECO:0000313" key="2">
    <source>
        <dbReference type="EMBL" id="VVE20234.1"/>
    </source>
</evidence>
<feature type="transmembrane region" description="Helical" evidence="1">
    <location>
        <begin position="197"/>
        <end position="218"/>
    </location>
</feature>
<evidence type="ECO:0000256" key="1">
    <source>
        <dbReference type="SAM" id="Phobius"/>
    </source>
</evidence>
<organism evidence="2 3">
    <name type="scientific">Pandoraea eparura</name>
    <dbReference type="NCBI Taxonomy" id="2508291"/>
    <lineage>
        <taxon>Bacteria</taxon>
        <taxon>Pseudomonadati</taxon>
        <taxon>Pseudomonadota</taxon>
        <taxon>Betaproteobacteria</taxon>
        <taxon>Burkholderiales</taxon>
        <taxon>Burkholderiaceae</taxon>
        <taxon>Pandoraea</taxon>
    </lineage>
</organism>
<feature type="transmembrane region" description="Helical" evidence="1">
    <location>
        <begin position="459"/>
        <end position="481"/>
    </location>
</feature>
<reference evidence="2 3" key="1">
    <citation type="submission" date="2019-08" db="EMBL/GenBank/DDBJ databases">
        <authorList>
            <person name="Peeters C."/>
        </authorList>
    </citation>
    <scope>NUCLEOTIDE SEQUENCE [LARGE SCALE GENOMIC DNA]</scope>
    <source>
        <strain evidence="2 3">LMG 31012</strain>
    </source>
</reference>
<keyword evidence="1" id="KW-0472">Membrane</keyword>